<dbReference type="AlphaFoldDB" id="A0A7S3F853"/>
<comment type="function">
    <text evidence="4">Component of the eukaryotic translation initiation factor 3 (eIF-3) complex, which is involved in protein synthesis of a specialized repertoire of mRNAs and, together with other initiation factors, stimulates binding of mRNA and methionyl-tRNAi to the 40S ribosome. The eIF-3 complex specifically targets and initiates translation of a subset of mRNAs involved in cell proliferation.</text>
</comment>
<dbReference type="GO" id="GO:0005852">
    <property type="term" value="C:eukaryotic translation initiation factor 3 complex"/>
    <property type="evidence" value="ECO:0007669"/>
    <property type="project" value="UniProtKB-UniRule"/>
</dbReference>
<accession>A0A7S3F853</accession>
<dbReference type="GO" id="GO:0001732">
    <property type="term" value="P:formation of cytoplasmic translation initiation complex"/>
    <property type="evidence" value="ECO:0007669"/>
    <property type="project" value="UniProtKB-UniRule"/>
</dbReference>
<protein>
    <recommendedName>
        <fullName evidence="4">Eukaryotic translation initiation factor 3 subunit L</fullName>
        <shortName evidence="4">eIF3l</shortName>
    </recommendedName>
</protein>
<feature type="domain" description="PCI" evidence="5">
    <location>
        <begin position="279"/>
        <end position="466"/>
    </location>
</feature>
<evidence type="ECO:0000256" key="1">
    <source>
        <dbReference type="ARBA" id="ARBA00022490"/>
    </source>
</evidence>
<keyword evidence="1 4" id="KW-0963">Cytoplasm</keyword>
<keyword evidence="3 4" id="KW-0648">Protein biosynthesis</keyword>
<proteinExistence type="inferred from homology"/>
<dbReference type="InterPro" id="IPR019382">
    <property type="entry name" value="eIF3l"/>
</dbReference>
<dbReference type="GO" id="GO:0033290">
    <property type="term" value="C:eukaryotic 48S preinitiation complex"/>
    <property type="evidence" value="ECO:0007669"/>
    <property type="project" value="UniProtKB-UniRule"/>
</dbReference>
<evidence type="ECO:0000256" key="2">
    <source>
        <dbReference type="ARBA" id="ARBA00022540"/>
    </source>
</evidence>
<evidence type="ECO:0000313" key="6">
    <source>
        <dbReference type="EMBL" id="CAE0129022.1"/>
    </source>
</evidence>
<comment type="subcellular location">
    <subcellularLocation>
        <location evidence="4">Cytoplasm</location>
    </subcellularLocation>
</comment>
<dbReference type="PROSITE" id="PS50250">
    <property type="entry name" value="PCI"/>
    <property type="match status" value="1"/>
</dbReference>
<evidence type="ECO:0000256" key="3">
    <source>
        <dbReference type="ARBA" id="ARBA00022917"/>
    </source>
</evidence>
<evidence type="ECO:0000259" key="5">
    <source>
        <dbReference type="PROSITE" id="PS50250"/>
    </source>
</evidence>
<organism evidence="6">
    <name type="scientific">Prasinoderma singulare</name>
    <dbReference type="NCBI Taxonomy" id="676789"/>
    <lineage>
        <taxon>Eukaryota</taxon>
        <taxon>Viridiplantae</taxon>
        <taxon>Prasinodermophyta</taxon>
        <taxon>Prasinodermophyceae</taxon>
        <taxon>Prasinodermales</taxon>
        <taxon>Prasinodermaceae</taxon>
        <taxon>Prasinoderma</taxon>
    </lineage>
</organism>
<gene>
    <name evidence="6" type="ORF">PSIN1315_LOCUS2321</name>
</gene>
<dbReference type="HAMAP" id="MF_03011">
    <property type="entry name" value="eIF3l"/>
    <property type="match status" value="1"/>
</dbReference>
<dbReference type="EMBL" id="HBHY01003548">
    <property type="protein sequence ID" value="CAE0129022.1"/>
    <property type="molecule type" value="Transcribed_RNA"/>
</dbReference>
<dbReference type="PANTHER" id="PTHR13242">
    <property type="entry name" value="EUKARYOTIC TRANSLATION INITIATION FACTOR 3"/>
    <property type="match status" value="1"/>
</dbReference>
<comment type="similarity">
    <text evidence="4">Belongs to the eIF-3 subunit L family.</text>
</comment>
<dbReference type="Pfam" id="PF10255">
    <property type="entry name" value="Paf67"/>
    <property type="match status" value="1"/>
</dbReference>
<comment type="subunit">
    <text evidence="4">Component of the eukaryotic translation initiation factor 3 (eIF-3) complex.</text>
</comment>
<dbReference type="GO" id="GO:0003743">
    <property type="term" value="F:translation initiation factor activity"/>
    <property type="evidence" value="ECO:0007669"/>
    <property type="project" value="UniProtKB-UniRule"/>
</dbReference>
<evidence type="ECO:0000256" key="4">
    <source>
        <dbReference type="HAMAP-Rule" id="MF_03011"/>
    </source>
</evidence>
<dbReference type="GO" id="GO:0016282">
    <property type="term" value="C:eukaryotic 43S preinitiation complex"/>
    <property type="evidence" value="ECO:0007669"/>
    <property type="project" value="UniProtKB-UniRule"/>
</dbReference>
<dbReference type="InterPro" id="IPR000717">
    <property type="entry name" value="PCI_dom"/>
</dbReference>
<reference evidence="6" key="1">
    <citation type="submission" date="2021-01" db="EMBL/GenBank/DDBJ databases">
        <authorList>
            <person name="Corre E."/>
            <person name="Pelletier E."/>
            <person name="Niang G."/>
            <person name="Scheremetjew M."/>
            <person name="Finn R."/>
            <person name="Kale V."/>
            <person name="Holt S."/>
            <person name="Cochrane G."/>
            <person name="Meng A."/>
            <person name="Brown T."/>
            <person name="Cohen L."/>
        </authorList>
    </citation>
    <scope>NUCLEOTIDE SEQUENCE</scope>
    <source>
        <strain evidence="6">RCC927</strain>
    </source>
</reference>
<dbReference type="PANTHER" id="PTHR13242:SF0">
    <property type="entry name" value="EUKARYOTIC TRANSLATION INITIATION FACTOR 3 SUBUNIT L"/>
    <property type="match status" value="1"/>
</dbReference>
<name>A0A7S3F853_9VIRI</name>
<sequence length="488" mass="56316">MGKGGADGDVNEIVQQFVVYFYRHIRERNVYEIHSMYESSFSKLTERFFKDKPWPKVDAISHLTGDDHVFSMLYSEMYYRHVYARLQPTLEQRCESWDNYCELFKVILGTKINMQLPNSWLWDMVDDFIYQFQSYCAYRAKLRQKGPQEINVLRECDQVWNALGVLKYLQAFVDKSDIVNILKQEREGGDRSFTETDGYGYGKGSNVLRTLGYFSLVGLLRVHCLLGDYHSALQAAAPLGLSQPGAALYQRVTGCHISVYYYSGFAHIMRREYTLAAKAFNHILLYISRTKQFHTQTAAYEQIIKRNEEMYALMAICTALSPQDRVVDESVQKACMEKHADKLQRMAAGQLGGYDELFTYSCPKFVTPAPPNYDDAKADLSQDAYKLQLGIFMEEVKQQARLPKLRSYLRLYTTIPIAKLASFMEVSEAEILSLLMAFKHKLGGRDNLHFYVQDKMVHVCDARVEKKHGEFFASNIVRLSELTKEINA</sequence>
<keyword evidence="2 4" id="KW-0396">Initiation factor</keyword>